<dbReference type="AlphaFoldDB" id="A0A4D7B8L8"/>
<evidence type="ECO:0000313" key="5">
    <source>
        <dbReference type="EMBL" id="QCI69534.1"/>
    </source>
</evidence>
<feature type="repeat" description="NHL" evidence="4">
    <location>
        <begin position="165"/>
        <end position="204"/>
    </location>
</feature>
<dbReference type="Pfam" id="PF01436">
    <property type="entry name" value="NHL"/>
    <property type="match status" value="1"/>
</dbReference>
<dbReference type="Gene3D" id="2.120.10.30">
    <property type="entry name" value="TolB, C-terminal domain"/>
    <property type="match status" value="1"/>
</dbReference>
<sequence length="285" mass="31069">MAVSTHDLIVALGEARYRVERPFGTWPANSGFVSDVAVDGRGHVFVLLRHDSLTQPDDSRVIELSPDGAHLGGWGGDTIADGHMLTTDADGRVIVVDRDMHEVIWFSAGGERLGQLGGRGIPQSPFNHPTDISVSPWGDIYVADGYAANHVHRFSADGQLLATWGQLGFEAGEFGEPHGIWTFADGRVVVIDRTRDRVQVFDRDGNVLDVWEGFYRPVAIWGDPQGRAYITDQVPSLHLIGADGVRLGRARPVLNGAHGLFGTPDGDLLLAESNPSRITRLRLLR</sequence>
<gene>
    <name evidence="5" type="ORF">E8M01_31990</name>
</gene>
<dbReference type="OrthoDB" id="9792285at2"/>
<dbReference type="InterPro" id="IPR011042">
    <property type="entry name" value="6-blade_b-propeller_TolB-like"/>
</dbReference>
<feature type="repeat" description="NHL" evidence="4">
    <location>
        <begin position="113"/>
        <end position="157"/>
    </location>
</feature>
<proteinExistence type="predicted"/>
<name>A0A4D7B8L8_9HYPH</name>
<keyword evidence="1" id="KW-0732">Signal</keyword>
<dbReference type="InterPro" id="IPR001258">
    <property type="entry name" value="NHL_repeat"/>
</dbReference>
<dbReference type="PANTHER" id="PTHR10680">
    <property type="entry name" value="PEPTIDYL-GLYCINE ALPHA-AMIDATING MONOOXYGENASE"/>
    <property type="match status" value="1"/>
</dbReference>
<dbReference type="SUPFAM" id="SSF101898">
    <property type="entry name" value="NHL repeat"/>
    <property type="match status" value="1"/>
</dbReference>
<keyword evidence="2" id="KW-0677">Repeat</keyword>
<dbReference type="PANTHER" id="PTHR10680:SF38">
    <property type="entry name" value="BLL1368 PROTEIN"/>
    <property type="match status" value="1"/>
</dbReference>
<evidence type="ECO:0000313" key="6">
    <source>
        <dbReference type="Proteomes" id="UP000298781"/>
    </source>
</evidence>
<evidence type="ECO:0000256" key="4">
    <source>
        <dbReference type="PROSITE-ProRule" id="PRU00504"/>
    </source>
</evidence>
<dbReference type="Proteomes" id="UP000298781">
    <property type="component" value="Chromosome"/>
</dbReference>
<dbReference type="EMBL" id="CP039690">
    <property type="protein sequence ID" value="QCI69534.1"/>
    <property type="molecule type" value="Genomic_DNA"/>
</dbReference>
<evidence type="ECO:0000256" key="2">
    <source>
        <dbReference type="ARBA" id="ARBA00022737"/>
    </source>
</evidence>
<dbReference type="PROSITE" id="PS51125">
    <property type="entry name" value="NHL"/>
    <property type="match status" value="2"/>
</dbReference>
<dbReference type="KEGG" id="pstg:E8M01_31990"/>
<organism evidence="5 6">
    <name type="scientific">Phreatobacter stygius</name>
    <dbReference type="NCBI Taxonomy" id="1940610"/>
    <lineage>
        <taxon>Bacteria</taxon>
        <taxon>Pseudomonadati</taxon>
        <taxon>Pseudomonadota</taxon>
        <taxon>Alphaproteobacteria</taxon>
        <taxon>Hyphomicrobiales</taxon>
        <taxon>Phreatobacteraceae</taxon>
        <taxon>Phreatobacter</taxon>
    </lineage>
</organism>
<evidence type="ECO:0000256" key="3">
    <source>
        <dbReference type="ARBA" id="ARBA00023180"/>
    </source>
</evidence>
<evidence type="ECO:0000256" key="1">
    <source>
        <dbReference type="ARBA" id="ARBA00022729"/>
    </source>
</evidence>
<keyword evidence="6" id="KW-1185">Reference proteome</keyword>
<keyword evidence="3" id="KW-0325">Glycoprotein</keyword>
<accession>A0A4D7B8L8</accession>
<reference evidence="5 6" key="1">
    <citation type="submission" date="2019-04" db="EMBL/GenBank/DDBJ databases">
        <title>Phreatobacter aquaticus sp. nov.</title>
        <authorList>
            <person name="Choi A."/>
        </authorList>
    </citation>
    <scope>NUCLEOTIDE SEQUENCE [LARGE SCALE GENOMIC DNA]</scope>
    <source>
        <strain evidence="5 6">KCTC 52518</strain>
    </source>
</reference>
<protein>
    <submittedName>
        <fullName evidence="5">Peptidase</fullName>
    </submittedName>
</protein>